<dbReference type="PROSITE" id="PS51459">
    <property type="entry name" value="FIDO"/>
    <property type="match status" value="1"/>
</dbReference>
<dbReference type="GO" id="GO:0005524">
    <property type="term" value="F:ATP binding"/>
    <property type="evidence" value="ECO:0007669"/>
    <property type="project" value="UniProtKB-KW"/>
</dbReference>
<dbReference type="eggNOG" id="COG3177">
    <property type="taxonomic scope" value="Bacteria"/>
</dbReference>
<dbReference type="Proteomes" id="UP000030011">
    <property type="component" value="Unassembled WGS sequence"/>
</dbReference>
<dbReference type="AlphaFoldDB" id="A0A0A0JLD5"/>
<dbReference type="Gene3D" id="1.10.3290.10">
    <property type="entry name" value="Fido-like domain"/>
    <property type="match status" value="1"/>
</dbReference>
<dbReference type="STRING" id="1385521.N803_10995"/>
<gene>
    <name evidence="4" type="ORF">N803_10995</name>
</gene>
<keyword evidence="5" id="KW-1185">Reference proteome</keyword>
<dbReference type="InterPro" id="IPR003812">
    <property type="entry name" value="Fido"/>
</dbReference>
<evidence type="ECO:0000313" key="4">
    <source>
        <dbReference type="EMBL" id="KGN38270.1"/>
    </source>
</evidence>
<dbReference type="EMBL" id="AVPK01000003">
    <property type="protein sequence ID" value="KGN38270.1"/>
    <property type="molecule type" value="Genomic_DNA"/>
</dbReference>
<reference evidence="4 5" key="1">
    <citation type="submission" date="2013-08" db="EMBL/GenBank/DDBJ databases">
        <title>The genome sequence of Knoellia subterranea.</title>
        <authorList>
            <person name="Zhu W."/>
            <person name="Wang G."/>
        </authorList>
    </citation>
    <scope>NUCLEOTIDE SEQUENCE [LARGE SCALE GENOMIC DNA]</scope>
    <source>
        <strain evidence="4 5">KCTC 19937</strain>
    </source>
</reference>
<proteinExistence type="predicted"/>
<dbReference type="PANTHER" id="PTHR13504">
    <property type="entry name" value="FIDO DOMAIN-CONTAINING PROTEIN DDB_G0283145"/>
    <property type="match status" value="1"/>
</dbReference>
<evidence type="ECO:0000256" key="2">
    <source>
        <dbReference type="PIRSR" id="PIRSR640198-2"/>
    </source>
</evidence>
<dbReference type="Pfam" id="PF02661">
    <property type="entry name" value="Fic"/>
    <property type="match status" value="1"/>
</dbReference>
<dbReference type="InterPro" id="IPR040198">
    <property type="entry name" value="Fido_containing"/>
</dbReference>
<keyword evidence="2" id="KW-0067">ATP-binding</keyword>
<evidence type="ECO:0000313" key="5">
    <source>
        <dbReference type="Proteomes" id="UP000030011"/>
    </source>
</evidence>
<organism evidence="4 5">
    <name type="scientific">Knoellia subterranea KCTC 19937</name>
    <dbReference type="NCBI Taxonomy" id="1385521"/>
    <lineage>
        <taxon>Bacteria</taxon>
        <taxon>Bacillati</taxon>
        <taxon>Actinomycetota</taxon>
        <taxon>Actinomycetes</taxon>
        <taxon>Micrococcales</taxon>
        <taxon>Intrasporangiaceae</taxon>
        <taxon>Knoellia</taxon>
    </lineage>
</organism>
<dbReference type="InterPro" id="IPR036597">
    <property type="entry name" value="Fido-like_dom_sf"/>
</dbReference>
<evidence type="ECO:0000259" key="3">
    <source>
        <dbReference type="PROSITE" id="PS51459"/>
    </source>
</evidence>
<accession>A0A0A0JLD5</accession>
<dbReference type="PANTHER" id="PTHR13504:SF38">
    <property type="entry name" value="FIDO DOMAIN-CONTAINING PROTEIN"/>
    <property type="match status" value="1"/>
</dbReference>
<evidence type="ECO:0000256" key="1">
    <source>
        <dbReference type="PIRSR" id="PIRSR640198-1"/>
    </source>
</evidence>
<name>A0A0A0JLD5_9MICO</name>
<protein>
    <submittedName>
        <fullName evidence="4">Fic protein</fullName>
    </submittedName>
</protein>
<dbReference type="SUPFAM" id="SSF140931">
    <property type="entry name" value="Fic-like"/>
    <property type="match status" value="1"/>
</dbReference>
<feature type="binding site" evidence="2">
    <location>
        <begin position="216"/>
        <end position="223"/>
    </location>
    <ligand>
        <name>ATP</name>
        <dbReference type="ChEBI" id="CHEBI:30616"/>
    </ligand>
</feature>
<feature type="domain" description="Fido" evidence="3">
    <location>
        <begin position="134"/>
        <end position="285"/>
    </location>
</feature>
<dbReference type="InterPro" id="IPR025758">
    <property type="entry name" value="Fic/DOC_N"/>
</dbReference>
<dbReference type="Pfam" id="PF13784">
    <property type="entry name" value="Fic_N"/>
    <property type="match status" value="1"/>
</dbReference>
<comment type="caution">
    <text evidence="4">The sequence shown here is derived from an EMBL/GenBank/DDBJ whole genome shotgun (WGS) entry which is preliminary data.</text>
</comment>
<sequence length="435" mass="47157">MAHWEDVVVRPDFRGVSRRERQGGRYRRYHPDLLTAASTSNSLTPALTEYAADVTTGLARLGESLRATPFPILYATSVRSEAISSSWIEGVRETPRAVAVAQIGYAVASHVAGQIVRNVSAMQDAIELLGKGDWKHEHLWAIHHDLLPDEPFGYRDGQVWVGGSSPLTSQYAGPPHEVVPELMDDLLTYANTSGDLPVIQAAVIHAQFETVHPFSDGNGRTGRALVHGVLARSGLVEGGVIPLSTALRRDVDGYIRALTAYRYDGDARADGVESFVGAFLAYVEEATVTAQTFVAAARRLHERWQQSISGVRSDAALRRAVDLVVENPVVSAPFVAERLNVSTVTANHIVKQLVEAHILKPATGQYRRAALFQADDVLSLLQFGAEAGPTSRAPALAGSADAERTLIHRCGVTTVRGSCGNRVAHADDLCWRHRT</sequence>
<feature type="active site" evidence="1">
    <location>
        <position position="212"/>
    </location>
</feature>
<keyword evidence="2" id="KW-0547">Nucleotide-binding</keyword>